<evidence type="ECO:0000256" key="1">
    <source>
        <dbReference type="SAM" id="MobiDB-lite"/>
    </source>
</evidence>
<proteinExistence type="predicted"/>
<name>A0AAD1U796_EUPCR</name>
<sequence>MNFRTNLSRSKQKFNNTSSCGSNIAMMDSSIARSRAIMTYKNQSSNFGKLKMKFNKRIQLQTKEENLFSKNSIAFDDSCKVFEGNPSFDSKEVPRATFSEMRPPSELIESQKGSEVTDKVIQLSNWVKTPEKIPKKL</sequence>
<protein>
    <submittedName>
        <fullName evidence="2">Uncharacterized protein</fullName>
    </submittedName>
</protein>
<reference evidence="2" key="1">
    <citation type="submission" date="2023-07" db="EMBL/GenBank/DDBJ databases">
        <authorList>
            <consortium name="AG Swart"/>
            <person name="Singh M."/>
            <person name="Singh A."/>
            <person name="Seah K."/>
            <person name="Emmerich C."/>
        </authorList>
    </citation>
    <scope>NUCLEOTIDE SEQUENCE</scope>
    <source>
        <strain evidence="2">DP1</strain>
    </source>
</reference>
<gene>
    <name evidence="2" type="ORF">ECRASSUSDP1_LOCUS1547</name>
</gene>
<comment type="caution">
    <text evidence="2">The sequence shown here is derived from an EMBL/GenBank/DDBJ whole genome shotgun (WGS) entry which is preliminary data.</text>
</comment>
<keyword evidence="3" id="KW-1185">Reference proteome</keyword>
<organism evidence="2 3">
    <name type="scientific">Euplotes crassus</name>
    <dbReference type="NCBI Taxonomy" id="5936"/>
    <lineage>
        <taxon>Eukaryota</taxon>
        <taxon>Sar</taxon>
        <taxon>Alveolata</taxon>
        <taxon>Ciliophora</taxon>
        <taxon>Intramacronucleata</taxon>
        <taxon>Spirotrichea</taxon>
        <taxon>Hypotrichia</taxon>
        <taxon>Euplotida</taxon>
        <taxon>Euplotidae</taxon>
        <taxon>Moneuplotes</taxon>
    </lineage>
</organism>
<dbReference type="EMBL" id="CAMPGE010001460">
    <property type="protein sequence ID" value="CAI2360248.1"/>
    <property type="molecule type" value="Genomic_DNA"/>
</dbReference>
<dbReference type="AlphaFoldDB" id="A0AAD1U796"/>
<accession>A0AAD1U796</accession>
<evidence type="ECO:0000313" key="2">
    <source>
        <dbReference type="EMBL" id="CAI2360248.1"/>
    </source>
</evidence>
<evidence type="ECO:0000313" key="3">
    <source>
        <dbReference type="Proteomes" id="UP001295684"/>
    </source>
</evidence>
<dbReference type="Proteomes" id="UP001295684">
    <property type="component" value="Unassembled WGS sequence"/>
</dbReference>
<feature type="region of interest" description="Disordered" evidence="1">
    <location>
        <begin position="94"/>
        <end position="113"/>
    </location>
</feature>